<keyword evidence="11" id="KW-0539">Nucleus</keyword>
<evidence type="ECO:0000256" key="2">
    <source>
        <dbReference type="ARBA" id="ARBA00006991"/>
    </source>
</evidence>
<feature type="region of interest" description="Disordered" evidence="13">
    <location>
        <begin position="1339"/>
        <end position="1361"/>
    </location>
</feature>
<feature type="region of interest" description="Disordered" evidence="13">
    <location>
        <begin position="1208"/>
        <end position="1279"/>
    </location>
</feature>
<feature type="compositionally biased region" description="Basic and acidic residues" evidence="13">
    <location>
        <begin position="1012"/>
        <end position="1022"/>
    </location>
</feature>
<feature type="compositionally biased region" description="Basic and acidic residues" evidence="13">
    <location>
        <begin position="411"/>
        <end position="421"/>
    </location>
</feature>
<keyword evidence="8" id="KW-0805">Transcription regulation</keyword>
<dbReference type="InterPro" id="IPR013087">
    <property type="entry name" value="Znf_C2H2_type"/>
</dbReference>
<feature type="region of interest" description="Disordered" evidence="13">
    <location>
        <begin position="392"/>
        <end position="434"/>
    </location>
</feature>
<gene>
    <name evidence="15" type="ORF">D9C73_000582</name>
</gene>
<dbReference type="InterPro" id="IPR057986">
    <property type="entry name" value="TPR_Rlf/292/654"/>
</dbReference>
<keyword evidence="4" id="KW-0479">Metal-binding</keyword>
<evidence type="ECO:0000256" key="8">
    <source>
        <dbReference type="ARBA" id="ARBA00023015"/>
    </source>
</evidence>
<feature type="region of interest" description="Disordered" evidence="13">
    <location>
        <begin position="787"/>
        <end position="855"/>
    </location>
</feature>
<reference evidence="15 16" key="1">
    <citation type="submission" date="2019-01" db="EMBL/GenBank/DDBJ databases">
        <title>Genome Assembly of Collichthys lucidus.</title>
        <authorList>
            <person name="Cai M."/>
            <person name="Xiao S."/>
        </authorList>
    </citation>
    <scope>NUCLEOTIDE SEQUENCE [LARGE SCALE GENOMIC DNA]</scope>
    <source>
        <strain evidence="15">JT15FE1705JMU</strain>
        <tissue evidence="15">Muscle</tissue>
    </source>
</reference>
<keyword evidence="6 12" id="KW-0863">Zinc-finger</keyword>
<evidence type="ECO:0000256" key="1">
    <source>
        <dbReference type="ARBA" id="ARBA00004123"/>
    </source>
</evidence>
<dbReference type="GO" id="GO:0000981">
    <property type="term" value="F:DNA-binding transcription factor activity, RNA polymerase II-specific"/>
    <property type="evidence" value="ECO:0007669"/>
    <property type="project" value="TreeGrafter"/>
</dbReference>
<feature type="region of interest" description="Disordered" evidence="13">
    <location>
        <begin position="919"/>
        <end position="1039"/>
    </location>
</feature>
<dbReference type="PROSITE" id="PS50157">
    <property type="entry name" value="ZINC_FINGER_C2H2_2"/>
    <property type="match status" value="1"/>
</dbReference>
<evidence type="ECO:0000256" key="12">
    <source>
        <dbReference type="PROSITE-ProRule" id="PRU00042"/>
    </source>
</evidence>
<feature type="region of interest" description="Disordered" evidence="13">
    <location>
        <begin position="656"/>
        <end position="690"/>
    </location>
</feature>
<feature type="domain" description="C2H2-type" evidence="14">
    <location>
        <begin position="1182"/>
        <end position="1211"/>
    </location>
</feature>
<evidence type="ECO:0000313" key="16">
    <source>
        <dbReference type="Proteomes" id="UP000298787"/>
    </source>
</evidence>
<evidence type="ECO:0000256" key="7">
    <source>
        <dbReference type="ARBA" id="ARBA00022833"/>
    </source>
</evidence>
<evidence type="ECO:0000256" key="3">
    <source>
        <dbReference type="ARBA" id="ARBA00022553"/>
    </source>
</evidence>
<comment type="subcellular location">
    <subcellularLocation>
        <location evidence="1">Nucleus</location>
    </subcellularLocation>
</comment>
<feature type="compositionally biased region" description="Basic and acidic residues" evidence="13">
    <location>
        <begin position="792"/>
        <end position="804"/>
    </location>
</feature>
<dbReference type="SMART" id="SM00355">
    <property type="entry name" value="ZnF_C2H2"/>
    <property type="match status" value="6"/>
</dbReference>
<dbReference type="GO" id="GO:0008270">
    <property type="term" value="F:zinc ion binding"/>
    <property type="evidence" value="ECO:0007669"/>
    <property type="project" value="UniProtKB-KW"/>
</dbReference>
<evidence type="ECO:0000256" key="13">
    <source>
        <dbReference type="SAM" id="MobiDB-lite"/>
    </source>
</evidence>
<feature type="compositionally biased region" description="Polar residues" evidence="13">
    <location>
        <begin position="1241"/>
        <end position="1251"/>
    </location>
</feature>
<evidence type="ECO:0000313" key="15">
    <source>
        <dbReference type="EMBL" id="TKS66525.1"/>
    </source>
</evidence>
<feature type="region of interest" description="Disordered" evidence="13">
    <location>
        <begin position="281"/>
        <end position="324"/>
    </location>
</feature>
<feature type="compositionally biased region" description="Basic residues" evidence="13">
    <location>
        <begin position="397"/>
        <end position="410"/>
    </location>
</feature>
<dbReference type="Pfam" id="PF25580">
    <property type="entry name" value="TPR_Rlf"/>
    <property type="match status" value="1"/>
</dbReference>
<name>A0A4U5U171_COLLU</name>
<accession>A0A4U5U171</accession>
<evidence type="ECO:0000256" key="9">
    <source>
        <dbReference type="ARBA" id="ARBA00023125"/>
    </source>
</evidence>
<evidence type="ECO:0000256" key="5">
    <source>
        <dbReference type="ARBA" id="ARBA00022737"/>
    </source>
</evidence>
<comment type="similarity">
    <text evidence="2">Belongs to the krueppel C2H2-type zinc-finger protein family.</text>
</comment>
<dbReference type="InterPro" id="IPR052251">
    <property type="entry name" value="GH-ZnFinger_Regulators"/>
</dbReference>
<dbReference type="Proteomes" id="UP000298787">
    <property type="component" value="Chromosome 1"/>
</dbReference>
<feature type="compositionally biased region" description="Polar residues" evidence="13">
    <location>
        <begin position="1216"/>
        <end position="1225"/>
    </location>
</feature>
<keyword evidence="5" id="KW-0677">Repeat</keyword>
<feature type="compositionally biased region" description="Polar residues" evidence="13">
    <location>
        <begin position="546"/>
        <end position="555"/>
    </location>
</feature>
<feature type="compositionally biased region" description="Polar residues" evidence="13">
    <location>
        <begin position="989"/>
        <end position="1006"/>
    </location>
</feature>
<evidence type="ECO:0000256" key="10">
    <source>
        <dbReference type="ARBA" id="ARBA00023163"/>
    </source>
</evidence>
<dbReference type="PANTHER" id="PTHR15507:SF16">
    <property type="entry name" value="ZINC FINGER PROTEIN 654"/>
    <property type="match status" value="1"/>
</dbReference>
<dbReference type="PROSITE" id="PS00028">
    <property type="entry name" value="ZINC_FINGER_C2H2_1"/>
    <property type="match status" value="2"/>
</dbReference>
<evidence type="ECO:0000256" key="11">
    <source>
        <dbReference type="ARBA" id="ARBA00023242"/>
    </source>
</evidence>
<keyword evidence="9" id="KW-0238">DNA-binding</keyword>
<keyword evidence="10" id="KW-0804">Transcription</keyword>
<sequence>MALAKCCAWHPTAGQHLFFLQVYLTWLFKTSQHDRLHEEVAGFSGKDAVHIICSLECEEKDELLLALSRAFLSQQLCKGDMYYLCDLVFVWSKLYCRLKTSKKALLEEIHQLMLSSTNVNSIFPFIRAVLQELGEDGIQFCVELCANALESCLSCDVITKSLIYKTIAVLLPNDLEVCRACALLVFFLERTVEAYKIVYLLYMHPDQEYHVEYSPIPNHIRFETLQVLKKDLYFDPEFWNLIALRTNCLKLMSEKGVSAALEEIMEDKWILNYRTKEPAAFRSSTSGGSRGALQTAATKRHHKEETDTASKRLRMGPGKTRLNDHAVKKRGNYGSSEPLRRSFWQLDRVKDKVAVGYGELRRTTRLSEKNPPKRRIRTPKWLLEDSGTLGENNVSPKIKKHGLKHQKHHRPSVEKRSETGHIKNNAKQPSVNSDLLAGENYSKGFSLDCLQPSYPPEVILELSLPDNELLGTFIEDTCNRPRGFPQVLLYKPTVKFPATSSPAKTVHRKEVILRARDAAMFAQQLHCYARRQKGKGNVPNIQGSVSTITRSSVQGSPPKDPQKESAAEMEGGITSQMPPSAEVREFPGSGAKAASRKTSLARELPEKSAVRMKVTASQATASPVLDKVLQAQTRQLCEESAVEMKVTIASQTPTVGKVSSGLDKVSKAPTVKDSSKTTSSVDASQTSDNNHMVVTKEVSDTPNFSNTEAAGPMPSQSQDVLRDVKQTGLNSLSSPEALTNVSNSISRLQQVEVPGTVTTCTPTDQDSMNDISALTLVTEMVTELAPGTFAHRQPENSASKDSRAGGKPKVPHKLHTTSSCSVPGLGVSADADVQEEDEGTWDIVPETSENSEPVESEESRLEFCCTFCNKVFKGSRVVAHAMFHYRKDECMFCGTMFKDDLLAMMHLSDHIEKLKKISKESAGNGAQEHMVSETKDTSTHNPPAKAKATNMSPGCRSSGRSRKTSVCLQASFPLGSRKLRSKDKPMNGPKQNTSKHLNSKTPNTVNGHIGKKKELNRPKSSEAQHPCDGAEHPRLQENQNIEMAPADKKFSCSTDYKIKKTESLQVQKTATKQDGKVKEKVCCPVNGCAWSTELSKNRVALLYHALEDHYGEIKPLQLAFHIGNRKCSICMRVLWSFEHFQHHVERHRLSPRHPCLHQGCTARFKSGMEMRRHTRKHNPLQAACCLPGCSKLFICLWALNLHERDHYTSKPPKPAKNTNESTCDKPNTPAGKKQPDHNTKYETATTAVNKTESVKATRKSKGQTTLNSSIGKHVRAPSSTTVRASLLKQKLKETKSLHVLKNLSNKDTSTEPAAPNLRLRHTLRKVTNARSLKSHKVISSSLRHNAKMSHKFKKKQDPSKR</sequence>
<feature type="region of interest" description="Disordered" evidence="13">
    <location>
        <begin position="546"/>
        <end position="606"/>
    </location>
</feature>
<dbReference type="STRING" id="240159.A0A4U5U171"/>
<feature type="compositionally biased region" description="Basic residues" evidence="13">
    <location>
        <begin position="1344"/>
        <end position="1354"/>
    </location>
</feature>
<dbReference type="GO" id="GO:0003677">
    <property type="term" value="F:DNA binding"/>
    <property type="evidence" value="ECO:0007669"/>
    <property type="project" value="UniProtKB-KW"/>
</dbReference>
<evidence type="ECO:0000256" key="6">
    <source>
        <dbReference type="ARBA" id="ARBA00022771"/>
    </source>
</evidence>
<evidence type="ECO:0000256" key="4">
    <source>
        <dbReference type="ARBA" id="ARBA00022723"/>
    </source>
</evidence>
<protein>
    <submittedName>
        <fullName evidence="15">Zinc finger protein 292</fullName>
    </submittedName>
</protein>
<evidence type="ECO:0000259" key="14">
    <source>
        <dbReference type="PROSITE" id="PS50157"/>
    </source>
</evidence>
<keyword evidence="16" id="KW-1185">Reference proteome</keyword>
<feature type="compositionally biased region" description="Low complexity" evidence="13">
    <location>
        <begin position="844"/>
        <end position="853"/>
    </location>
</feature>
<dbReference type="PANTHER" id="PTHR15507">
    <property type="entry name" value="ZINC FINGER PROTEIN RLF"/>
    <property type="match status" value="1"/>
</dbReference>
<organism evidence="15 16">
    <name type="scientific">Collichthys lucidus</name>
    <name type="common">Big head croaker</name>
    <name type="synonym">Sciaena lucida</name>
    <dbReference type="NCBI Taxonomy" id="240159"/>
    <lineage>
        <taxon>Eukaryota</taxon>
        <taxon>Metazoa</taxon>
        <taxon>Chordata</taxon>
        <taxon>Craniata</taxon>
        <taxon>Vertebrata</taxon>
        <taxon>Euteleostomi</taxon>
        <taxon>Actinopterygii</taxon>
        <taxon>Neopterygii</taxon>
        <taxon>Teleostei</taxon>
        <taxon>Neoteleostei</taxon>
        <taxon>Acanthomorphata</taxon>
        <taxon>Eupercaria</taxon>
        <taxon>Sciaenidae</taxon>
        <taxon>Collichthys</taxon>
    </lineage>
</organism>
<keyword evidence="3" id="KW-0597">Phosphoprotein</keyword>
<dbReference type="EMBL" id="CM014078">
    <property type="protein sequence ID" value="TKS66525.1"/>
    <property type="molecule type" value="Genomic_DNA"/>
</dbReference>
<proteinExistence type="inferred from homology"/>
<keyword evidence="7" id="KW-0862">Zinc</keyword>
<dbReference type="GO" id="GO:0005634">
    <property type="term" value="C:nucleus"/>
    <property type="evidence" value="ECO:0007669"/>
    <property type="project" value="UniProtKB-SubCell"/>
</dbReference>